<keyword evidence="6" id="KW-1185">Reference proteome</keyword>
<proteinExistence type="predicted"/>
<dbReference type="Pfam" id="PF25458">
    <property type="entry name" value="INTS4_C"/>
    <property type="match status" value="2"/>
</dbReference>
<dbReference type="GO" id="GO:0016180">
    <property type="term" value="P:snRNA processing"/>
    <property type="evidence" value="ECO:0007669"/>
    <property type="project" value="TreeGrafter"/>
</dbReference>
<dbReference type="SUPFAM" id="SSF48371">
    <property type="entry name" value="ARM repeat"/>
    <property type="match status" value="1"/>
</dbReference>
<feature type="region of interest" description="Disordered" evidence="3">
    <location>
        <begin position="319"/>
        <end position="350"/>
    </location>
</feature>
<dbReference type="Gene3D" id="1.25.10.10">
    <property type="entry name" value="Leucine-rich Repeat Variant"/>
    <property type="match status" value="2"/>
</dbReference>
<reference evidence="5 6" key="2">
    <citation type="submission" date="2018-11" db="EMBL/GenBank/DDBJ databases">
        <authorList>
            <consortium name="Pathogen Informatics"/>
        </authorList>
    </citation>
    <scope>NUCLEOTIDE SEQUENCE [LARGE SCALE GENOMIC DNA]</scope>
</reference>
<organism evidence="7">
    <name type="scientific">Gongylonema pulchrum</name>
    <dbReference type="NCBI Taxonomy" id="637853"/>
    <lineage>
        <taxon>Eukaryota</taxon>
        <taxon>Metazoa</taxon>
        <taxon>Ecdysozoa</taxon>
        <taxon>Nematoda</taxon>
        <taxon>Chromadorea</taxon>
        <taxon>Rhabditida</taxon>
        <taxon>Spirurina</taxon>
        <taxon>Spiruromorpha</taxon>
        <taxon>Spiruroidea</taxon>
        <taxon>Gongylonematidae</taxon>
        <taxon>Gongylonema</taxon>
    </lineage>
</organism>
<sequence length="1214" mass="134836">MHHYNAACIGAADSVCAFAARCQKSAIASERQQRAATARNWQAENIESQPDHSERLILEKSRSLFRLREFHGEHLSVLEDSLAVECAKLLIRIATTSKTIATINMCLHYTLHICNSIDLKQDTWDEMTALLNVKRDEKCNYQQSATYAALLALFEFAVSRGLRMDQYIQRINKEECSDEDFLLLEELLSDAAEDRDSRVRIAALRGLSELAANGRLLSFHIYLQVKNLCKNSSKIVRTESLHILKMFADRCPEIEVTGRNDAKLRLVDDAFATVCHAINDVEVSVRAVAARLLGDFQQVSDSFLDQTLDKKLLNAMRMSKTRESASKRPQKHGSRHQRSQASSEWSTGRRLGEDVPVERFDEEQSSIISSGACGAFVTALEDEFMIVRQAGVYSLGRLAADRPFLAAAALDHLADMFNDEIEQVRLDAVRALTPLVVHGVLQKEQLDTILTVLDDALPDSREALRVLLSKSTLGTPDCLRYTVEALLKCMKRFPIDRHSIFKCMSELGRRHATFVQLLCDELLELHPTFDIKEPSLDNQFYLAKLIFVLNGASVHDPVCSLLPGFAVRHYKFLRCSMPSLVPIIHVFSEGDGLSTASVLSDKMLSETGERTRLLLERTYGMLREATLAKSYMQRKTAENSLLSTASVLSDKMLSETGERTRLLLERTYGMLREATLAKSYMQRKTAENSLLRDMDALREADERVAGTAQFLSYLLKILTHCDLCMQILCHGGVLQTATNSANEGLRLVQRVVSSFSSVDNVMLAVLEEFRFQLSILRLAALFEAMPSAYEKNAAQLVQAETVMYSALTSSVEGISCSVEGISSATRLFDDKFVPGHAKKSGVFRRLRSLSVASSDAFAGILVGIAEHLKAAEAKKIIAGSSLGLLFQTHTISLPMKFASLGAVSIKWAQIVEPPETPSEPMRFVVGLPLGVSMNILLHNFSSDDICQFRIQTDYPDRSSNLFRPRAGDFKKIAPHTYRLLCSVLVQSNSVWSDSARVRFGCVLKACQVSDLETVQPPSDAACLPCVPVVESPSSIKQAAIDIPIHPIVEPPETPSEPMRFVVGLPLGVSMNILLHNFSSNDICQFRIQVGVQFMSESIDRAFADMRFSNLENTDYPDRSSNLFRPRAGDFKKIAPHTYRLLCSVLVQSNSVWSDSARVRFGCVLKACQVSGLETVQLPSDTACLPCVPVVESPSSIKQAAIDIPIHPVQAKITI</sequence>
<dbReference type="InterPro" id="IPR057412">
    <property type="entry name" value="INTS4_C"/>
</dbReference>
<feature type="domain" description="Integrator complex subunit 4/Protein SIEL C-terminal Ig-like" evidence="4">
    <location>
        <begin position="1113"/>
        <end position="1189"/>
    </location>
</feature>
<keyword evidence="2" id="KW-0539">Nucleus</keyword>
<reference evidence="7" key="1">
    <citation type="submission" date="2016-06" db="UniProtKB">
        <authorList>
            <consortium name="WormBaseParasite"/>
        </authorList>
    </citation>
    <scope>IDENTIFICATION</scope>
</reference>
<dbReference type="PANTHER" id="PTHR20938">
    <property type="entry name" value="INTEGRATOR COMPLEX SUBUNIT 4"/>
    <property type="match status" value="1"/>
</dbReference>
<evidence type="ECO:0000259" key="4">
    <source>
        <dbReference type="Pfam" id="PF25458"/>
    </source>
</evidence>
<evidence type="ECO:0000313" key="5">
    <source>
        <dbReference type="EMBL" id="VDN17022.1"/>
    </source>
</evidence>
<dbReference type="GO" id="GO:0032039">
    <property type="term" value="C:integrator complex"/>
    <property type="evidence" value="ECO:0007669"/>
    <property type="project" value="TreeGrafter"/>
</dbReference>
<dbReference type="InterPro" id="IPR011989">
    <property type="entry name" value="ARM-like"/>
</dbReference>
<dbReference type="InterPro" id="IPR016024">
    <property type="entry name" value="ARM-type_fold"/>
</dbReference>
<gene>
    <name evidence="5" type="ORF">GPUH_LOCUS10129</name>
</gene>
<dbReference type="EMBL" id="UYRT01077857">
    <property type="protein sequence ID" value="VDN17022.1"/>
    <property type="molecule type" value="Genomic_DNA"/>
</dbReference>
<accession>A0A183DN38</accession>
<comment type="subcellular location">
    <subcellularLocation>
        <location evidence="1">Nucleus</location>
    </subcellularLocation>
</comment>
<dbReference type="Proteomes" id="UP000271098">
    <property type="component" value="Unassembled WGS sequence"/>
</dbReference>
<evidence type="ECO:0000256" key="3">
    <source>
        <dbReference type="SAM" id="MobiDB-lite"/>
    </source>
</evidence>
<dbReference type="AlphaFoldDB" id="A0A183DN38"/>
<evidence type="ECO:0000313" key="7">
    <source>
        <dbReference type="WBParaSite" id="GPUH_0001014201-mRNA-1"/>
    </source>
</evidence>
<evidence type="ECO:0000256" key="2">
    <source>
        <dbReference type="ARBA" id="ARBA00023242"/>
    </source>
</evidence>
<evidence type="ECO:0000256" key="1">
    <source>
        <dbReference type="ARBA" id="ARBA00004123"/>
    </source>
</evidence>
<name>A0A183DN38_9BILA</name>
<dbReference type="PANTHER" id="PTHR20938:SF0">
    <property type="entry name" value="INTEGRATOR COMPLEX SUBUNIT 4"/>
    <property type="match status" value="1"/>
</dbReference>
<feature type="domain" description="Integrator complex subunit 4/Protein SIEL C-terminal Ig-like" evidence="4">
    <location>
        <begin position="909"/>
        <end position="1020"/>
    </location>
</feature>
<feature type="compositionally biased region" description="Basic residues" evidence="3">
    <location>
        <begin position="328"/>
        <end position="338"/>
    </location>
</feature>
<dbReference type="OrthoDB" id="18190at2759"/>
<dbReference type="WBParaSite" id="GPUH_0001014201-mRNA-1">
    <property type="protein sequence ID" value="GPUH_0001014201-mRNA-1"/>
    <property type="gene ID" value="GPUH_0001014201"/>
</dbReference>
<protein>
    <submittedName>
        <fullName evidence="7">Integrator complex subunit 4</fullName>
    </submittedName>
</protein>
<evidence type="ECO:0000313" key="6">
    <source>
        <dbReference type="Proteomes" id="UP000271098"/>
    </source>
</evidence>